<dbReference type="Pfam" id="PF08032">
    <property type="entry name" value="SpoU_sub_bind"/>
    <property type="match status" value="1"/>
</dbReference>
<dbReference type="InterPro" id="IPR029064">
    <property type="entry name" value="Ribosomal_eL30-like_sf"/>
</dbReference>
<evidence type="ECO:0000313" key="4">
    <source>
        <dbReference type="EMBL" id="MBO8446331.1"/>
    </source>
</evidence>
<dbReference type="GO" id="GO:0006396">
    <property type="term" value="P:RNA processing"/>
    <property type="evidence" value="ECO:0007669"/>
    <property type="project" value="InterPro"/>
</dbReference>
<dbReference type="EMBL" id="JADIMR010000013">
    <property type="protein sequence ID" value="MBO8446331.1"/>
    <property type="molecule type" value="Genomic_DNA"/>
</dbReference>
<evidence type="ECO:0000313" key="5">
    <source>
        <dbReference type="Proteomes" id="UP000823637"/>
    </source>
</evidence>
<dbReference type="GO" id="GO:0005829">
    <property type="term" value="C:cytosol"/>
    <property type="evidence" value="ECO:0007669"/>
    <property type="project" value="TreeGrafter"/>
</dbReference>
<dbReference type="SUPFAM" id="SSF75217">
    <property type="entry name" value="alpha/beta knot"/>
    <property type="match status" value="1"/>
</dbReference>
<comment type="caution">
    <text evidence="4">The sequence shown here is derived from an EMBL/GenBank/DDBJ whole genome shotgun (WGS) entry which is preliminary data.</text>
</comment>
<proteinExistence type="predicted"/>
<dbReference type="GO" id="GO:0032259">
    <property type="term" value="P:methylation"/>
    <property type="evidence" value="ECO:0007669"/>
    <property type="project" value="UniProtKB-KW"/>
</dbReference>
<dbReference type="PANTHER" id="PTHR46429">
    <property type="entry name" value="23S RRNA (GUANOSINE-2'-O-)-METHYLTRANSFERASE RLMB"/>
    <property type="match status" value="1"/>
</dbReference>
<protein>
    <submittedName>
        <fullName evidence="4">23S rRNA (Guanosine(2251)-2'-O)-methyltransferase RlmB</fullName>
    </submittedName>
</protein>
<dbReference type="GO" id="GO:0008173">
    <property type="term" value="F:RNA methyltransferase activity"/>
    <property type="evidence" value="ECO:0007669"/>
    <property type="project" value="InterPro"/>
</dbReference>
<dbReference type="CDD" id="cd18103">
    <property type="entry name" value="SpoU-like_RlmB"/>
    <property type="match status" value="1"/>
</dbReference>
<reference evidence="4" key="1">
    <citation type="submission" date="2020-10" db="EMBL/GenBank/DDBJ databases">
        <authorList>
            <person name="Gilroy R."/>
        </authorList>
    </citation>
    <scope>NUCLEOTIDE SEQUENCE</scope>
    <source>
        <strain evidence="4">D3-1215</strain>
    </source>
</reference>
<evidence type="ECO:0000256" key="2">
    <source>
        <dbReference type="ARBA" id="ARBA00022679"/>
    </source>
</evidence>
<dbReference type="Gene3D" id="3.40.1280.10">
    <property type="match status" value="1"/>
</dbReference>
<dbReference type="GO" id="GO:0003723">
    <property type="term" value="F:RNA binding"/>
    <property type="evidence" value="ECO:0007669"/>
    <property type="project" value="InterPro"/>
</dbReference>
<evidence type="ECO:0000259" key="3">
    <source>
        <dbReference type="SMART" id="SM00967"/>
    </source>
</evidence>
<feature type="domain" description="RNA 2-O ribose methyltransferase substrate binding" evidence="3">
    <location>
        <begin position="4"/>
        <end position="78"/>
    </location>
</feature>
<dbReference type="AlphaFoldDB" id="A0A9D9EE32"/>
<dbReference type="InterPro" id="IPR029026">
    <property type="entry name" value="tRNA_m1G_MTases_N"/>
</dbReference>
<dbReference type="Pfam" id="PF00588">
    <property type="entry name" value="SpoU_methylase"/>
    <property type="match status" value="1"/>
</dbReference>
<dbReference type="Proteomes" id="UP000823637">
    <property type="component" value="Unassembled WGS sequence"/>
</dbReference>
<organism evidence="4 5">
    <name type="scientific">Candidatus Enterocola intestinipullorum</name>
    <dbReference type="NCBI Taxonomy" id="2840783"/>
    <lineage>
        <taxon>Bacteria</taxon>
        <taxon>Pseudomonadati</taxon>
        <taxon>Bacteroidota</taxon>
        <taxon>Bacteroidia</taxon>
        <taxon>Bacteroidales</taxon>
        <taxon>Candidatus Enterocola</taxon>
    </lineage>
</organism>
<accession>A0A9D9EE32</accession>
<dbReference type="InterPro" id="IPR013123">
    <property type="entry name" value="SpoU_subst-bd"/>
</dbReference>
<dbReference type="PANTHER" id="PTHR46429:SF1">
    <property type="entry name" value="23S RRNA (GUANOSINE-2'-O-)-METHYLTRANSFERASE RLMB"/>
    <property type="match status" value="1"/>
</dbReference>
<reference evidence="4" key="2">
    <citation type="journal article" date="2021" name="PeerJ">
        <title>Extensive microbial diversity within the chicken gut microbiome revealed by metagenomics and culture.</title>
        <authorList>
            <person name="Gilroy R."/>
            <person name="Ravi A."/>
            <person name="Getino M."/>
            <person name="Pursley I."/>
            <person name="Horton D.L."/>
            <person name="Alikhan N.F."/>
            <person name="Baker D."/>
            <person name="Gharbi K."/>
            <person name="Hall N."/>
            <person name="Watson M."/>
            <person name="Adriaenssens E.M."/>
            <person name="Foster-Nyarko E."/>
            <person name="Jarju S."/>
            <person name="Secka A."/>
            <person name="Antonio M."/>
            <person name="Oren A."/>
            <person name="Chaudhuri R.R."/>
            <person name="La Ragione R."/>
            <person name="Hildebrand F."/>
            <person name="Pallen M.J."/>
        </authorList>
    </citation>
    <scope>NUCLEOTIDE SEQUENCE</scope>
    <source>
        <strain evidence="4">D3-1215</strain>
    </source>
</reference>
<evidence type="ECO:0000256" key="1">
    <source>
        <dbReference type="ARBA" id="ARBA00022603"/>
    </source>
</evidence>
<dbReference type="InterPro" id="IPR001537">
    <property type="entry name" value="SpoU_MeTrfase"/>
</dbReference>
<dbReference type="Gene3D" id="3.30.1330.30">
    <property type="match status" value="1"/>
</dbReference>
<name>A0A9D9EE32_9BACT</name>
<keyword evidence="2" id="KW-0808">Transferase</keyword>
<dbReference type="InterPro" id="IPR004441">
    <property type="entry name" value="rRNA_MeTrfase_TrmH"/>
</dbReference>
<dbReference type="NCBIfam" id="TIGR00186">
    <property type="entry name" value="rRNA_methyl_3"/>
    <property type="match status" value="1"/>
</dbReference>
<dbReference type="SMART" id="SM00967">
    <property type="entry name" value="SpoU_sub_bind"/>
    <property type="match status" value="1"/>
</dbReference>
<dbReference type="SUPFAM" id="SSF55315">
    <property type="entry name" value="L30e-like"/>
    <property type="match status" value="1"/>
</dbReference>
<gene>
    <name evidence="4" type="primary">rlmB</name>
    <name evidence="4" type="ORF">IAC32_01095</name>
</gene>
<keyword evidence="1" id="KW-0489">Methyltransferase</keyword>
<dbReference type="InterPro" id="IPR029028">
    <property type="entry name" value="Alpha/beta_knot_MTases"/>
</dbReference>
<sequence>MNEIVFGFRAVIEAVESGADIDKIFLKKDVQSELARDLYAAVKGRDIPVFRVPVEKINKLCKKNHQGIIAFVSPVAYQKITSIIPALYEQGKNPLVVVLDGITDTRNFGAIARTCECAGVDAIVIPQQGSASITPDAVKTSAGALLRIPVCREHNLQFVLNFLKDSGLKVVGASEKARKFYTEEDLTAPVAIVMGAEDKGISAANLELCDECLRIPIEGFTASLNVSVAAGIMIYEVIRQRR</sequence>